<keyword evidence="9" id="KW-0333">Golgi apparatus</keyword>
<keyword evidence="6" id="KW-0812">Transmembrane</keyword>
<organism evidence="33 34">
    <name type="scientific">Oryzias latipes</name>
    <name type="common">Japanese rice fish</name>
    <name type="synonym">Japanese killifish</name>
    <dbReference type="NCBI Taxonomy" id="8090"/>
    <lineage>
        <taxon>Eukaryota</taxon>
        <taxon>Metazoa</taxon>
        <taxon>Chordata</taxon>
        <taxon>Craniata</taxon>
        <taxon>Vertebrata</taxon>
        <taxon>Euteleostomi</taxon>
        <taxon>Actinopterygii</taxon>
        <taxon>Neopterygii</taxon>
        <taxon>Teleostei</taxon>
        <taxon>Neoteleostei</taxon>
        <taxon>Acanthomorphata</taxon>
        <taxon>Ovalentaria</taxon>
        <taxon>Atherinomorphae</taxon>
        <taxon>Beloniformes</taxon>
        <taxon>Adrianichthyidae</taxon>
        <taxon>Oryziinae</taxon>
        <taxon>Oryzias</taxon>
    </lineage>
</organism>
<evidence type="ECO:0000256" key="9">
    <source>
        <dbReference type="ARBA" id="ARBA00023034"/>
    </source>
</evidence>
<evidence type="ECO:0000256" key="13">
    <source>
        <dbReference type="ARBA" id="ARBA00023180"/>
    </source>
</evidence>
<keyword evidence="12" id="KW-1015">Disulfide bond</keyword>
<comment type="similarity">
    <text evidence="3">Belongs to the glycosyltransferase 29 family.</text>
</comment>
<evidence type="ECO:0000313" key="34">
    <source>
        <dbReference type="Proteomes" id="UP000265200"/>
    </source>
</evidence>
<dbReference type="FunFam" id="3.90.1480.20:FF:000005">
    <property type="entry name" value="ST3 beta-galactoside alpha-2,3-sialyltransferase 4"/>
    <property type="match status" value="1"/>
</dbReference>
<reference key="1">
    <citation type="journal article" date="2007" name="Nature">
        <title>The medaka draft genome and insights into vertebrate genome evolution.</title>
        <authorList>
            <person name="Kasahara M."/>
            <person name="Naruse K."/>
            <person name="Sasaki S."/>
            <person name="Nakatani Y."/>
            <person name="Qu W."/>
            <person name="Ahsan B."/>
            <person name="Yamada T."/>
            <person name="Nagayasu Y."/>
            <person name="Doi K."/>
            <person name="Kasai Y."/>
            <person name="Jindo T."/>
            <person name="Kobayashi D."/>
            <person name="Shimada A."/>
            <person name="Toyoda A."/>
            <person name="Kuroki Y."/>
            <person name="Fujiyama A."/>
            <person name="Sasaki T."/>
            <person name="Shimizu A."/>
            <person name="Asakawa S."/>
            <person name="Shimizu N."/>
            <person name="Hashimoto S."/>
            <person name="Yang J."/>
            <person name="Lee Y."/>
            <person name="Matsushima K."/>
            <person name="Sugano S."/>
            <person name="Sakaizumi M."/>
            <person name="Narita T."/>
            <person name="Ohishi K."/>
            <person name="Haga S."/>
            <person name="Ohta F."/>
            <person name="Nomoto H."/>
            <person name="Nogata K."/>
            <person name="Morishita T."/>
            <person name="Endo T."/>
            <person name="Shin-I T."/>
            <person name="Takeda H."/>
            <person name="Morishita S."/>
            <person name="Kohara Y."/>
        </authorList>
    </citation>
    <scope>NUCLEOTIDE SEQUENCE [LARGE SCALE GENOMIC DNA]</scope>
    <source>
        <strain>Hd-rR</strain>
    </source>
</reference>
<comment type="subcellular location">
    <subcellularLocation>
        <location evidence="1">Golgi apparatus membrane</location>
        <topology evidence="1">Single-pass type II membrane protein</topology>
    </subcellularLocation>
    <subcellularLocation>
        <location evidence="15">Golgi apparatus</location>
        <location evidence="15">Golgi stack membrane</location>
    </subcellularLocation>
</comment>
<dbReference type="GO" id="GO:0003836">
    <property type="term" value="F:beta-galactoside (CMP) alpha-2,3-sialyltransferase activity"/>
    <property type="evidence" value="ECO:0007669"/>
    <property type="project" value="UniProtKB-EC"/>
</dbReference>
<name>A0A3P9JMH5_ORYLA</name>
<dbReference type="InterPro" id="IPR001675">
    <property type="entry name" value="Glyco_trans_29"/>
</dbReference>
<evidence type="ECO:0000256" key="7">
    <source>
        <dbReference type="ARBA" id="ARBA00022968"/>
    </source>
</evidence>
<evidence type="ECO:0000256" key="28">
    <source>
        <dbReference type="ARBA" id="ARBA00075868"/>
    </source>
</evidence>
<comment type="catalytic activity">
    <reaction evidence="25">
        <text>a beta-D-galactosyl-(1-&gt;3)-N-acetyl-beta-D-galactosaminyl derivative + CMP-N-acetyl-beta-neuraminate = an N-acetyl-alpha-neuraminyl-(2-&gt;3)-beta-D-galactosyl-(1-&gt;3)-N-acetyl-beta-D-galactosaminyl derivative + CMP + H(+)</text>
        <dbReference type="Rhea" id="RHEA:52380"/>
        <dbReference type="ChEBI" id="CHEBI:15378"/>
        <dbReference type="ChEBI" id="CHEBI:57812"/>
        <dbReference type="ChEBI" id="CHEBI:60377"/>
        <dbReference type="ChEBI" id="CHEBI:136588"/>
        <dbReference type="ChEBI" id="CHEBI:136589"/>
        <dbReference type="EC" id="2.4.3.2"/>
    </reaction>
    <physiologicalReaction direction="left-to-right" evidence="25">
        <dbReference type="Rhea" id="RHEA:52381"/>
    </physiologicalReaction>
</comment>
<dbReference type="GO" id="GO:0000139">
    <property type="term" value="C:Golgi membrane"/>
    <property type="evidence" value="ECO:0007669"/>
    <property type="project" value="UniProtKB-SubCell"/>
</dbReference>
<keyword evidence="8" id="KW-1133">Transmembrane helix</keyword>
<evidence type="ECO:0000256" key="26">
    <source>
        <dbReference type="ARBA" id="ARBA00052660"/>
    </source>
</evidence>
<evidence type="ECO:0000313" key="33">
    <source>
        <dbReference type="Ensembl" id="ENSORLP00015033363.1"/>
    </source>
</evidence>
<dbReference type="InterPro" id="IPR051142">
    <property type="entry name" value="Glycosyltransferase_29"/>
</dbReference>
<evidence type="ECO:0000256" key="8">
    <source>
        <dbReference type="ARBA" id="ARBA00022989"/>
    </source>
</evidence>
<keyword evidence="7" id="KW-0735">Signal-anchor</keyword>
<comment type="catalytic activity">
    <reaction evidence="14">
        <text>a beta-D-galactosyl-(1-&gt;3)-N-acetyl-alpha-D-galactosaminyl derivative + CMP-N-acetyl-beta-neuraminate = an N-acetyl-alpha-neuraminyl-(2-&gt;3)-beta-D-galactosyl-(1-&gt;3)-N-acetyl-alpha-D-galactosaminyl derivative + CMP + H(+)</text>
        <dbReference type="Rhea" id="RHEA:21616"/>
        <dbReference type="ChEBI" id="CHEBI:15378"/>
        <dbReference type="ChEBI" id="CHEBI:57812"/>
        <dbReference type="ChEBI" id="CHEBI:60377"/>
        <dbReference type="ChEBI" id="CHEBI:133470"/>
        <dbReference type="ChEBI" id="CHEBI:139596"/>
        <dbReference type="EC" id="2.4.3.4"/>
    </reaction>
    <physiologicalReaction direction="left-to-right" evidence="14">
        <dbReference type="Rhea" id="RHEA:21617"/>
    </physiologicalReaction>
</comment>
<proteinExistence type="inferred from homology"/>
<evidence type="ECO:0000256" key="31">
    <source>
        <dbReference type="ARBA" id="ARBA00081234"/>
    </source>
</evidence>
<evidence type="ECO:0000256" key="25">
    <source>
        <dbReference type="ARBA" id="ARBA00051975"/>
    </source>
</evidence>
<dbReference type="PANTHER" id="PTHR13713:SF95">
    <property type="entry name" value="CMP-N-ACETYLNEURAMINATE-BETA-GALACTOSAMIDE- ALPHA-2,3-SIALYLTRANSFERASE 4 ISOFORM 1"/>
    <property type="match status" value="1"/>
</dbReference>
<evidence type="ECO:0000256" key="24">
    <source>
        <dbReference type="ARBA" id="ARBA00051076"/>
    </source>
</evidence>
<dbReference type="GO" id="GO:0032580">
    <property type="term" value="C:Golgi cisterna membrane"/>
    <property type="evidence" value="ECO:0007669"/>
    <property type="project" value="UniProtKB-SubCell"/>
</dbReference>
<dbReference type="EC" id="2.4.3.2" evidence="16"/>
<accession>A0A3P9JMH5</accession>
<dbReference type="GO" id="GO:0006629">
    <property type="term" value="P:lipid metabolic process"/>
    <property type="evidence" value="ECO:0007669"/>
    <property type="project" value="UniProtKB-KW"/>
</dbReference>
<evidence type="ECO:0000256" key="6">
    <source>
        <dbReference type="ARBA" id="ARBA00022692"/>
    </source>
</evidence>
<dbReference type="AlphaFoldDB" id="A0A3P9JMH5"/>
<evidence type="ECO:0000256" key="3">
    <source>
        <dbReference type="ARBA" id="ARBA00006003"/>
    </source>
</evidence>
<evidence type="ECO:0000256" key="11">
    <source>
        <dbReference type="ARBA" id="ARBA00023136"/>
    </source>
</evidence>
<evidence type="ECO:0000256" key="10">
    <source>
        <dbReference type="ARBA" id="ARBA00023098"/>
    </source>
</evidence>
<evidence type="ECO:0000256" key="30">
    <source>
        <dbReference type="ARBA" id="ARBA00076532"/>
    </source>
</evidence>
<evidence type="ECO:0000256" key="16">
    <source>
        <dbReference type="ARBA" id="ARBA00039106"/>
    </source>
</evidence>
<evidence type="ECO:0000256" key="32">
    <source>
        <dbReference type="ARBA" id="ARBA00082801"/>
    </source>
</evidence>
<reference evidence="33" key="3">
    <citation type="submission" date="2025-08" db="UniProtKB">
        <authorList>
            <consortium name="Ensembl"/>
        </authorList>
    </citation>
    <scope>IDENTIFICATION</scope>
    <source>
        <strain evidence="33">HSOK</strain>
    </source>
</reference>
<evidence type="ECO:0000256" key="12">
    <source>
        <dbReference type="ARBA" id="ARBA00023157"/>
    </source>
</evidence>
<dbReference type="Proteomes" id="UP000265200">
    <property type="component" value="Chromosome 13"/>
</dbReference>
<evidence type="ECO:0000256" key="2">
    <source>
        <dbReference type="ARBA" id="ARBA00004922"/>
    </source>
</evidence>
<comment type="catalytic activity">
    <reaction evidence="21">
        <text>a neolactoside nLc4Cer(d18:1(4E)) + CMP-N-acetyl-beta-neuraminate = a neolactoside IV(3)-alpha-NeuAc-nLc4Cer(d18:1(4E)) + CMP + H(+)</text>
        <dbReference type="Rhea" id="RHEA:18913"/>
        <dbReference type="ChEBI" id="CHEBI:15378"/>
        <dbReference type="ChEBI" id="CHEBI:17006"/>
        <dbReference type="ChEBI" id="CHEBI:57812"/>
        <dbReference type="ChEBI" id="CHEBI:58665"/>
        <dbReference type="ChEBI" id="CHEBI:60377"/>
        <dbReference type="EC" id="2.4.3.6"/>
    </reaction>
    <physiologicalReaction direction="left-to-right" evidence="21">
        <dbReference type="Rhea" id="RHEA:18914"/>
    </physiologicalReaction>
</comment>
<evidence type="ECO:0000256" key="29">
    <source>
        <dbReference type="ARBA" id="ARBA00076295"/>
    </source>
</evidence>
<dbReference type="Pfam" id="PF00777">
    <property type="entry name" value="Glyco_transf_29"/>
    <property type="match status" value="1"/>
</dbReference>
<evidence type="ECO:0000256" key="22">
    <source>
        <dbReference type="ARBA" id="ARBA00049294"/>
    </source>
</evidence>
<reference evidence="33" key="4">
    <citation type="submission" date="2025-09" db="UniProtKB">
        <authorList>
            <consortium name="Ensembl"/>
        </authorList>
    </citation>
    <scope>IDENTIFICATION</scope>
    <source>
        <strain evidence="33">HSOK</strain>
    </source>
</reference>
<reference evidence="33 34" key="2">
    <citation type="submission" date="2017-04" db="EMBL/GenBank/DDBJ databases">
        <title>CpG methylation of centromeres and impact of large insertions on vertebrate speciation.</title>
        <authorList>
            <person name="Ichikawa K."/>
            <person name="Yoshimura J."/>
            <person name="Morishita S."/>
        </authorList>
    </citation>
    <scope>NUCLEOTIDE SEQUENCE</scope>
    <source>
        <strain evidence="33 34">HSOK</strain>
    </source>
</reference>
<dbReference type="InterPro" id="IPR038578">
    <property type="entry name" value="GT29-like_sf"/>
</dbReference>
<evidence type="ECO:0000256" key="5">
    <source>
        <dbReference type="ARBA" id="ARBA00022679"/>
    </source>
</evidence>
<dbReference type="EC" id="2.4.3.6" evidence="23"/>
<evidence type="ECO:0000256" key="17">
    <source>
        <dbReference type="ARBA" id="ARBA00039107"/>
    </source>
</evidence>
<evidence type="ECO:0000256" key="4">
    <source>
        <dbReference type="ARBA" id="ARBA00022676"/>
    </source>
</evidence>
<evidence type="ECO:0000256" key="18">
    <source>
        <dbReference type="ARBA" id="ARBA00042448"/>
    </source>
</evidence>
<evidence type="ECO:0000256" key="19">
    <source>
        <dbReference type="ARBA" id="ARBA00043673"/>
    </source>
</evidence>
<evidence type="ECO:0000256" key="27">
    <source>
        <dbReference type="ARBA" id="ARBA00072813"/>
    </source>
</evidence>
<evidence type="ECO:0000256" key="20">
    <source>
        <dbReference type="ARBA" id="ARBA00043773"/>
    </source>
</evidence>
<evidence type="ECO:0000256" key="21">
    <source>
        <dbReference type="ARBA" id="ARBA00048162"/>
    </source>
</evidence>
<comment type="pathway">
    <text evidence="2">Protein modification; protein glycosylation.</text>
</comment>
<comment type="catalytic activity">
    <reaction evidence="20">
        <text>a ganglioside GM1 (d18:1(4E)) + CMP-N-acetyl-beta-neuraminate = a ganglioside GD1a (d18:1(4E)) + CMP + H(+)</text>
        <dbReference type="Rhea" id="RHEA:18021"/>
        <dbReference type="ChEBI" id="CHEBI:15378"/>
        <dbReference type="ChEBI" id="CHEBI:57812"/>
        <dbReference type="ChEBI" id="CHEBI:60377"/>
        <dbReference type="ChEBI" id="CHEBI:77709"/>
        <dbReference type="ChEBI" id="CHEBI:78445"/>
        <dbReference type="EC" id="2.4.3.2"/>
    </reaction>
    <physiologicalReaction direction="left-to-right" evidence="20">
        <dbReference type="Rhea" id="RHEA:18022"/>
    </physiologicalReaction>
</comment>
<keyword evidence="5" id="KW-0808">Transferase</keyword>
<evidence type="ECO:0000256" key="23">
    <source>
        <dbReference type="ARBA" id="ARBA00049726"/>
    </source>
</evidence>
<comment type="catalytic activity">
    <reaction evidence="19">
        <text>a ganglioside GA1 (d18:1(4E)) + CMP-N-acetyl-beta-neuraminate = a ganglioside GM1b (d18:1(4E)) + CMP + H(+)</text>
        <dbReference type="Rhea" id="RHEA:47560"/>
        <dbReference type="ChEBI" id="CHEBI:15378"/>
        <dbReference type="ChEBI" id="CHEBI:27938"/>
        <dbReference type="ChEBI" id="CHEBI:57812"/>
        <dbReference type="ChEBI" id="CHEBI:60377"/>
        <dbReference type="ChEBI" id="CHEBI:78568"/>
    </reaction>
    <physiologicalReaction direction="left-to-right" evidence="19">
        <dbReference type="Rhea" id="RHEA:47561"/>
    </physiologicalReaction>
</comment>
<dbReference type="GO" id="GO:0008118">
    <property type="term" value="F:N-acetyllactosaminide alpha-2,3-sialyltransferase activity"/>
    <property type="evidence" value="ECO:0007669"/>
    <property type="project" value="UniProtKB-EC"/>
</dbReference>
<evidence type="ECO:0000256" key="1">
    <source>
        <dbReference type="ARBA" id="ARBA00004323"/>
    </source>
</evidence>
<comment type="catalytic activity">
    <reaction evidence="24">
        <text>a neolactoside nLc4Cer + CMP-N-acetyl-beta-neuraminate = a neolactoside IV(3)-alpha-NeuAc-nLc4Cer + CMP + H(+)</text>
        <dbReference type="Rhea" id="RHEA:65432"/>
        <dbReference type="ChEBI" id="CHEBI:15378"/>
        <dbReference type="ChEBI" id="CHEBI:57812"/>
        <dbReference type="ChEBI" id="CHEBI:60377"/>
        <dbReference type="ChEBI" id="CHEBI:90376"/>
        <dbReference type="ChEBI" id="CHEBI:90390"/>
    </reaction>
    <physiologicalReaction direction="left-to-right" evidence="24">
        <dbReference type="Rhea" id="RHEA:65433"/>
    </physiologicalReaction>
</comment>
<dbReference type="EC" id="2.4.3.4" evidence="17"/>
<keyword evidence="4" id="KW-0328">Glycosyltransferase</keyword>
<evidence type="ECO:0000256" key="14">
    <source>
        <dbReference type="ARBA" id="ARBA00036292"/>
    </source>
</evidence>
<dbReference type="PANTHER" id="PTHR13713">
    <property type="entry name" value="SIALYLTRANSFERASE"/>
    <property type="match status" value="1"/>
</dbReference>
<protein>
    <recommendedName>
        <fullName evidence="27">CMP-N-acetylneuraminate-beta-galactosamide-alpha-2,3-sialyltransferase 4</fullName>
        <ecNumber evidence="16">2.4.3.2</ecNumber>
        <ecNumber evidence="17">2.4.3.4</ecNumber>
        <ecNumber evidence="23">2.4.3.6</ecNumber>
    </recommendedName>
    <alternativeName>
        <fullName evidence="28">Alpha 2,3-sialyltransferase IV</fullName>
    </alternativeName>
    <alternativeName>
        <fullName evidence="18">Gal-beta-1,3-GalNAc-alpha-2,3-sialyltransferase</fullName>
    </alternativeName>
    <alternativeName>
        <fullName evidence="30">Gal-beta-1,4-GlcNAc-alpha-2,3-sialyltransferase</fullName>
    </alternativeName>
    <alternativeName>
        <fullName evidence="29">N-acetyllactosaminide alpha-2,3-sialyltransferase</fullName>
    </alternativeName>
    <alternativeName>
        <fullName evidence="31">ST3Gal IV</fullName>
    </alternativeName>
    <alternativeName>
        <fullName evidence="32">Sialyltransferase 4C</fullName>
    </alternativeName>
</protein>
<dbReference type="GO" id="GO:0047288">
    <property type="term" value="F:beta-D-galactosyl-(1-&gt;3)-N-acetyl-beta-D-galactosaminide alpha-2,3- sialyltransferase"/>
    <property type="evidence" value="ECO:0007669"/>
    <property type="project" value="UniProtKB-EC"/>
</dbReference>
<evidence type="ECO:0000256" key="15">
    <source>
        <dbReference type="ARBA" id="ARBA00037859"/>
    </source>
</evidence>
<sequence>QSLKGTVITKVIHFNLLIDLSECNAWETHKKWKSLNFTIARTTKLFLKLEDFFWKEYVPLKGARLPYSIEGNALQLRKLIMSNSSFVLLLSLECKRCVVVGNSYAIKNTSLGNTINKYDVVIRLNNAPIRGYEEDVGNKTTIRIFYPESASPDPGLNNEADTLMVMVPFKSRDLRWLKEILYDEKRVRKDFSNPPTLIWLVDSSKVRVLDPHFMHQTANKMLHIPFPPKKGRRYFHPTTGLLAVFVALNYCDVVHLAGFGYPPRKNLQQPIHYFGQHTMKAMMHSPHEIGREGQALKRLEEIGALMYLHPHL</sequence>
<comment type="catalytic activity">
    <reaction evidence="22">
        <text>a beta-D-galactosyl-(1-&gt;4)-N-acetyl-beta-D-glucosaminyl derivative + CMP-N-acetyl-beta-neuraminate = an N-acetyl-alpha-neuraminyl-(2-&gt;3)-beta-D-galactosyl-(1-&gt;4)-N-acetyl-beta-D-glucosaminyl derivative + CMP + H(+)</text>
        <dbReference type="Rhea" id="RHEA:52316"/>
        <dbReference type="ChEBI" id="CHEBI:15378"/>
        <dbReference type="ChEBI" id="CHEBI:57812"/>
        <dbReference type="ChEBI" id="CHEBI:60377"/>
        <dbReference type="ChEBI" id="CHEBI:133507"/>
        <dbReference type="ChEBI" id="CHEBI:136545"/>
        <dbReference type="EC" id="2.4.3.6"/>
    </reaction>
    <physiologicalReaction direction="left-to-right" evidence="22">
        <dbReference type="Rhea" id="RHEA:52317"/>
    </physiologicalReaction>
</comment>
<keyword evidence="11" id="KW-0472">Membrane</keyword>
<keyword evidence="10" id="KW-0443">Lipid metabolism</keyword>
<dbReference type="Ensembl" id="ENSORLT00015026200.1">
    <property type="protein sequence ID" value="ENSORLP00015033363.1"/>
    <property type="gene ID" value="ENSORLG00015018754.1"/>
</dbReference>
<keyword evidence="13" id="KW-0325">Glycoprotein</keyword>
<dbReference type="Gene3D" id="3.90.1480.20">
    <property type="entry name" value="Glycosyl transferase family 29"/>
    <property type="match status" value="1"/>
</dbReference>
<comment type="catalytic activity">
    <reaction evidence="26">
        <text>a ganglioside GT1c (d18:1(4E)) + CMP-N-acetyl-beta-neuraminate = a ganglioside GQ1c (d18:1(4E)) + CMP + H(+)</text>
        <dbReference type="Rhea" id="RHEA:47588"/>
        <dbReference type="ChEBI" id="CHEBI:15378"/>
        <dbReference type="ChEBI" id="CHEBI:57812"/>
        <dbReference type="ChEBI" id="CHEBI:60377"/>
        <dbReference type="ChEBI" id="CHEBI:87789"/>
        <dbReference type="ChEBI" id="CHEBI:87791"/>
    </reaction>
    <physiologicalReaction direction="left-to-right" evidence="26">
        <dbReference type="Rhea" id="RHEA:47589"/>
    </physiologicalReaction>
</comment>